<dbReference type="InterPro" id="IPR011527">
    <property type="entry name" value="ABC1_TM_dom"/>
</dbReference>
<dbReference type="NCBIfam" id="TIGR01842">
    <property type="entry name" value="type_I_sec_PrtD"/>
    <property type="match status" value="1"/>
</dbReference>
<dbReference type="InterPro" id="IPR010128">
    <property type="entry name" value="ATPase_T1SS_PrtD-like"/>
</dbReference>
<dbReference type="Gene3D" id="3.40.50.300">
    <property type="entry name" value="P-loop containing nucleotide triphosphate hydrolases"/>
    <property type="match status" value="1"/>
</dbReference>
<sequence>MNKDKFGRPELQEPRRKGLKLLGAVGLFSVFVNLLMLTGPLFMLQVYDRVLASGSEETLVALFFLVGALYGLMGLLDYARGRVLARFGARFQTALDGRVFAAEMKRSIEPKFRAAPASGLRDLQIIQTTFTSPAMLALFDVPWTPLFIAAIFIFHPLLGWMAIAGGITLIIVTLLNNWLTRQKSKEAQLASQHAQAFADQARLATEIVQSQGMSGTIVSRWHLMRDRALDQTIKASDWTGLFAALTKTFRLFLQSAMLAVGAWLVLQGEMTAGAMIAGTILLGRALAPIEQSIGQWSLVQQALNGWKMLGDLLKSTPPDPDAMKLPKPAAYLSLNAVSVFLSDAKQPTLANITFELKPGQVIGIIGKSGSGKSTLAKTMLSLVKPKTGEIRLGGATLDQYDLDDLGSFIGYLPQQVTLFNGTVAENIARMSMQPDEAKIIEAAQKANAHEMILKLPDGYKTVVQGQDSQLSGGQRQRIALARAFYNDPVLLVLDEPNSALDADGSDALNRAVREFKSSERAVIIMTHRPMAIAECDRLIVIDNGRIRADGQRDVVMRSTLRNADAVKDTISKKAMS</sequence>
<evidence type="ECO:0000256" key="7">
    <source>
        <dbReference type="SAM" id="Phobius"/>
    </source>
</evidence>
<name>A0A0F9KTN3_9ZZZZ</name>
<dbReference type="Pfam" id="PF00005">
    <property type="entry name" value="ABC_tran"/>
    <property type="match status" value="1"/>
</dbReference>
<dbReference type="GO" id="GO:0140359">
    <property type="term" value="F:ABC-type transporter activity"/>
    <property type="evidence" value="ECO:0007669"/>
    <property type="project" value="InterPro"/>
</dbReference>
<comment type="subcellular location">
    <subcellularLocation>
        <location evidence="1">Membrane</location>
        <topology evidence="1">Multi-pass membrane protein</topology>
    </subcellularLocation>
</comment>
<dbReference type="GO" id="GO:0030256">
    <property type="term" value="C:type I protein secretion system complex"/>
    <property type="evidence" value="ECO:0007669"/>
    <property type="project" value="InterPro"/>
</dbReference>
<dbReference type="SUPFAM" id="SSF52540">
    <property type="entry name" value="P-loop containing nucleoside triphosphate hydrolases"/>
    <property type="match status" value="1"/>
</dbReference>
<dbReference type="PANTHER" id="PTHR24221:SF248">
    <property type="entry name" value="ABC TRANSPORTER TRANSMEMBRANE REGION"/>
    <property type="match status" value="1"/>
</dbReference>
<feature type="transmembrane region" description="Helical" evidence="7">
    <location>
        <begin position="134"/>
        <end position="154"/>
    </location>
</feature>
<evidence type="ECO:0000259" key="8">
    <source>
        <dbReference type="PROSITE" id="PS50893"/>
    </source>
</evidence>
<dbReference type="GO" id="GO:0005524">
    <property type="term" value="F:ATP binding"/>
    <property type="evidence" value="ECO:0007669"/>
    <property type="project" value="UniProtKB-KW"/>
</dbReference>
<dbReference type="GO" id="GO:0016887">
    <property type="term" value="F:ATP hydrolysis activity"/>
    <property type="evidence" value="ECO:0007669"/>
    <property type="project" value="InterPro"/>
</dbReference>
<dbReference type="PROSITE" id="PS00211">
    <property type="entry name" value="ABC_TRANSPORTER_1"/>
    <property type="match status" value="1"/>
</dbReference>
<dbReference type="GO" id="GO:0034040">
    <property type="term" value="F:ATPase-coupled lipid transmembrane transporter activity"/>
    <property type="evidence" value="ECO:0007669"/>
    <property type="project" value="TreeGrafter"/>
</dbReference>
<feature type="transmembrane region" description="Helical" evidence="7">
    <location>
        <begin position="160"/>
        <end position="179"/>
    </location>
</feature>
<dbReference type="SMART" id="SM00382">
    <property type="entry name" value="AAA"/>
    <property type="match status" value="1"/>
</dbReference>
<dbReference type="InterPro" id="IPR003439">
    <property type="entry name" value="ABC_transporter-like_ATP-bd"/>
</dbReference>
<protein>
    <recommendedName>
        <fullName evidence="11">Type I secretion system ATPase</fullName>
    </recommendedName>
</protein>
<dbReference type="Gene3D" id="1.20.1560.10">
    <property type="entry name" value="ABC transporter type 1, transmembrane domain"/>
    <property type="match status" value="1"/>
</dbReference>
<keyword evidence="5 7" id="KW-1133">Transmembrane helix</keyword>
<dbReference type="Pfam" id="PF00664">
    <property type="entry name" value="ABC_membrane"/>
    <property type="match status" value="1"/>
</dbReference>
<keyword evidence="3" id="KW-0547">Nucleotide-binding</keyword>
<comment type="caution">
    <text evidence="10">The sequence shown here is derived from an EMBL/GenBank/DDBJ whole genome shotgun (WGS) entry which is preliminary data.</text>
</comment>
<evidence type="ECO:0008006" key="11">
    <source>
        <dbReference type="Google" id="ProtNLM"/>
    </source>
</evidence>
<evidence type="ECO:0000313" key="10">
    <source>
        <dbReference type="EMBL" id="KKM85674.1"/>
    </source>
</evidence>
<feature type="transmembrane region" description="Helical" evidence="7">
    <location>
        <begin position="59"/>
        <end position="79"/>
    </location>
</feature>
<dbReference type="PROSITE" id="PS50893">
    <property type="entry name" value="ABC_TRANSPORTER_2"/>
    <property type="match status" value="1"/>
</dbReference>
<evidence type="ECO:0000256" key="4">
    <source>
        <dbReference type="ARBA" id="ARBA00022840"/>
    </source>
</evidence>
<dbReference type="AlphaFoldDB" id="A0A0F9KTN3"/>
<feature type="domain" description="ABC transporter" evidence="8">
    <location>
        <begin position="334"/>
        <end position="568"/>
    </location>
</feature>
<dbReference type="EMBL" id="LAZR01007373">
    <property type="protein sequence ID" value="KKM85674.1"/>
    <property type="molecule type" value="Genomic_DNA"/>
</dbReference>
<dbReference type="InterPro" id="IPR027417">
    <property type="entry name" value="P-loop_NTPase"/>
</dbReference>
<evidence type="ECO:0000256" key="3">
    <source>
        <dbReference type="ARBA" id="ARBA00022741"/>
    </source>
</evidence>
<proteinExistence type="predicted"/>
<keyword evidence="2 7" id="KW-0812">Transmembrane</keyword>
<gene>
    <name evidence="10" type="ORF">LCGC14_1286690</name>
</gene>
<evidence type="ECO:0000256" key="2">
    <source>
        <dbReference type="ARBA" id="ARBA00022692"/>
    </source>
</evidence>
<dbReference type="InterPro" id="IPR003593">
    <property type="entry name" value="AAA+_ATPase"/>
</dbReference>
<organism evidence="10">
    <name type="scientific">marine sediment metagenome</name>
    <dbReference type="NCBI Taxonomy" id="412755"/>
    <lineage>
        <taxon>unclassified sequences</taxon>
        <taxon>metagenomes</taxon>
        <taxon>ecological metagenomes</taxon>
    </lineage>
</organism>
<dbReference type="InterPro" id="IPR036640">
    <property type="entry name" value="ABC1_TM_sf"/>
</dbReference>
<reference evidence="10" key="1">
    <citation type="journal article" date="2015" name="Nature">
        <title>Complex archaea that bridge the gap between prokaryotes and eukaryotes.</title>
        <authorList>
            <person name="Spang A."/>
            <person name="Saw J.H."/>
            <person name="Jorgensen S.L."/>
            <person name="Zaremba-Niedzwiedzka K."/>
            <person name="Martijn J."/>
            <person name="Lind A.E."/>
            <person name="van Eijk R."/>
            <person name="Schleper C."/>
            <person name="Guy L."/>
            <person name="Ettema T.J."/>
        </authorList>
    </citation>
    <scope>NUCLEOTIDE SEQUENCE</scope>
</reference>
<accession>A0A0F9KTN3</accession>
<dbReference type="GO" id="GO:0016020">
    <property type="term" value="C:membrane"/>
    <property type="evidence" value="ECO:0007669"/>
    <property type="project" value="UniProtKB-SubCell"/>
</dbReference>
<dbReference type="PANTHER" id="PTHR24221">
    <property type="entry name" value="ATP-BINDING CASSETTE SUB-FAMILY B"/>
    <property type="match status" value="1"/>
</dbReference>
<keyword evidence="6 7" id="KW-0472">Membrane</keyword>
<dbReference type="SUPFAM" id="SSF90123">
    <property type="entry name" value="ABC transporter transmembrane region"/>
    <property type="match status" value="1"/>
</dbReference>
<dbReference type="InterPro" id="IPR039421">
    <property type="entry name" value="Type_1_exporter"/>
</dbReference>
<feature type="transmembrane region" description="Helical" evidence="7">
    <location>
        <begin position="21"/>
        <end position="47"/>
    </location>
</feature>
<dbReference type="PROSITE" id="PS50929">
    <property type="entry name" value="ABC_TM1F"/>
    <property type="match status" value="1"/>
</dbReference>
<keyword evidence="4" id="KW-0067">ATP-binding</keyword>
<feature type="domain" description="ABC transmembrane type-1" evidence="9">
    <location>
        <begin position="24"/>
        <end position="301"/>
    </location>
</feature>
<evidence type="ECO:0000256" key="5">
    <source>
        <dbReference type="ARBA" id="ARBA00022989"/>
    </source>
</evidence>
<feature type="transmembrane region" description="Helical" evidence="7">
    <location>
        <begin position="256"/>
        <end position="282"/>
    </location>
</feature>
<evidence type="ECO:0000256" key="1">
    <source>
        <dbReference type="ARBA" id="ARBA00004141"/>
    </source>
</evidence>
<evidence type="ECO:0000259" key="9">
    <source>
        <dbReference type="PROSITE" id="PS50929"/>
    </source>
</evidence>
<dbReference type="GO" id="GO:0030253">
    <property type="term" value="P:protein secretion by the type I secretion system"/>
    <property type="evidence" value="ECO:0007669"/>
    <property type="project" value="InterPro"/>
</dbReference>
<dbReference type="InterPro" id="IPR017871">
    <property type="entry name" value="ABC_transporter-like_CS"/>
</dbReference>
<evidence type="ECO:0000256" key="6">
    <source>
        <dbReference type="ARBA" id="ARBA00023136"/>
    </source>
</evidence>